<gene>
    <name evidence="2" type="ORF">HD597_000399</name>
</gene>
<dbReference type="Proteomes" id="UP001139648">
    <property type="component" value="Unassembled WGS sequence"/>
</dbReference>
<evidence type="ECO:0000256" key="1">
    <source>
        <dbReference type="SAM" id="MobiDB-lite"/>
    </source>
</evidence>
<comment type="caution">
    <text evidence="2">The sequence shown here is derived from an EMBL/GenBank/DDBJ whole genome shotgun (WGS) entry which is preliminary data.</text>
</comment>
<dbReference type="AlphaFoldDB" id="A0A9X2JYQ5"/>
<feature type="region of interest" description="Disordered" evidence="1">
    <location>
        <begin position="94"/>
        <end position="117"/>
    </location>
</feature>
<keyword evidence="3" id="KW-1185">Reference proteome</keyword>
<organism evidence="2 3">
    <name type="scientific">Nonomuraea thailandensis</name>
    <dbReference type="NCBI Taxonomy" id="1188745"/>
    <lineage>
        <taxon>Bacteria</taxon>
        <taxon>Bacillati</taxon>
        <taxon>Actinomycetota</taxon>
        <taxon>Actinomycetes</taxon>
        <taxon>Streptosporangiales</taxon>
        <taxon>Streptosporangiaceae</taxon>
        <taxon>Nonomuraea</taxon>
    </lineage>
</organism>
<reference evidence="2" key="1">
    <citation type="submission" date="2022-06" db="EMBL/GenBank/DDBJ databases">
        <title>Sequencing the genomes of 1000 actinobacteria strains.</title>
        <authorList>
            <person name="Klenk H.-P."/>
        </authorList>
    </citation>
    <scope>NUCLEOTIDE SEQUENCE</scope>
    <source>
        <strain evidence="2">DSM 46694</strain>
    </source>
</reference>
<evidence type="ECO:0000313" key="2">
    <source>
        <dbReference type="EMBL" id="MCP2353379.1"/>
    </source>
</evidence>
<protein>
    <submittedName>
        <fullName evidence="2">Uncharacterized protein</fullName>
    </submittedName>
</protein>
<evidence type="ECO:0000313" key="3">
    <source>
        <dbReference type="Proteomes" id="UP001139648"/>
    </source>
</evidence>
<sequence length="117" mass="12511">MHVGEWLRLLRTLLDEASMVDSRAGPDSAAMLHQIWDTADLPVRAGLILWRPYERLSPARQEAMLHAAATAVQLAADGRIIPCGTLGAALGPAPHRHMDGSRDIRSGTLAGGEVARG</sequence>
<name>A0A9X2JYQ5_9ACTN</name>
<proteinExistence type="predicted"/>
<dbReference type="RefSeq" id="WP_253739886.1">
    <property type="nucleotide sequence ID" value="NZ_BAABKA010000075.1"/>
</dbReference>
<feature type="compositionally biased region" description="Basic and acidic residues" evidence="1">
    <location>
        <begin position="96"/>
        <end position="105"/>
    </location>
</feature>
<accession>A0A9X2JYQ5</accession>
<dbReference type="EMBL" id="JAMZEB010000001">
    <property type="protein sequence ID" value="MCP2353379.1"/>
    <property type="molecule type" value="Genomic_DNA"/>
</dbReference>